<gene>
    <name evidence="2" type="primary">LOC127149445</name>
</gene>
<dbReference type="PANTHER" id="PTHR45270">
    <property type="entry name" value="OS03G0832900 PROTEIN"/>
    <property type="match status" value="1"/>
</dbReference>
<dbReference type="CDD" id="cd06257">
    <property type="entry name" value="DnaJ"/>
    <property type="match status" value="1"/>
</dbReference>
<evidence type="ECO:0000313" key="2">
    <source>
        <dbReference type="RefSeq" id="XP_050940906.1"/>
    </source>
</evidence>
<evidence type="ECO:0000313" key="1">
    <source>
        <dbReference type="Proteomes" id="UP001652600"/>
    </source>
</evidence>
<keyword evidence="1" id="KW-1185">Reference proteome</keyword>
<dbReference type="PANTHER" id="PTHR45270:SF1">
    <property type="entry name" value="CHAPERONE DNAJ-DOMAIN SUPERFAMILY PROTEIN"/>
    <property type="match status" value="1"/>
</dbReference>
<proteinExistence type="predicted"/>
<sequence>MIPSEKLLRLRLIVLISEGVYWKWFRFLLKGFGVSKISSQIIAVLVHPDKNMGSPLASESFKKLQCAYEGDITKQMTAIEEMVASEYN</sequence>
<dbReference type="Proteomes" id="UP001652600">
    <property type="component" value="Chromosome 5"/>
</dbReference>
<accession>A0ABM3KT38</accession>
<name>A0ABM3KT38_CUCME</name>
<dbReference type="SUPFAM" id="SSF46565">
    <property type="entry name" value="Chaperone J-domain"/>
    <property type="match status" value="1"/>
</dbReference>
<dbReference type="InterPro" id="IPR001623">
    <property type="entry name" value="DnaJ_domain"/>
</dbReference>
<reference evidence="2" key="1">
    <citation type="submission" date="2025-08" db="UniProtKB">
        <authorList>
            <consortium name="RefSeq"/>
        </authorList>
    </citation>
    <scope>IDENTIFICATION</scope>
    <source>
        <tissue evidence="2">Stem</tissue>
    </source>
</reference>
<dbReference type="RefSeq" id="XP_050940906.1">
    <property type="nucleotide sequence ID" value="XM_051084949.1"/>
</dbReference>
<dbReference type="GeneID" id="127149445"/>
<protein>
    <submittedName>
        <fullName evidence="2">Uncharacterized protein LOC127149445 isoform X2</fullName>
    </submittedName>
</protein>
<organism evidence="1 2">
    <name type="scientific">Cucumis melo</name>
    <name type="common">Muskmelon</name>
    <dbReference type="NCBI Taxonomy" id="3656"/>
    <lineage>
        <taxon>Eukaryota</taxon>
        <taxon>Viridiplantae</taxon>
        <taxon>Streptophyta</taxon>
        <taxon>Embryophyta</taxon>
        <taxon>Tracheophyta</taxon>
        <taxon>Spermatophyta</taxon>
        <taxon>Magnoliopsida</taxon>
        <taxon>eudicotyledons</taxon>
        <taxon>Gunneridae</taxon>
        <taxon>Pentapetalae</taxon>
        <taxon>rosids</taxon>
        <taxon>fabids</taxon>
        <taxon>Cucurbitales</taxon>
        <taxon>Cucurbitaceae</taxon>
        <taxon>Benincaseae</taxon>
        <taxon>Cucumis</taxon>
    </lineage>
</organism>
<dbReference type="InterPro" id="IPR036869">
    <property type="entry name" value="J_dom_sf"/>
</dbReference>